<reference evidence="2" key="1">
    <citation type="submission" date="2021-01" db="EMBL/GenBank/DDBJ databases">
        <authorList>
            <person name="Corre E."/>
            <person name="Pelletier E."/>
            <person name="Niang G."/>
            <person name="Scheremetjew M."/>
            <person name="Finn R."/>
            <person name="Kale V."/>
            <person name="Holt S."/>
            <person name="Cochrane G."/>
            <person name="Meng A."/>
            <person name="Brown T."/>
            <person name="Cohen L."/>
        </authorList>
    </citation>
    <scope>NUCLEOTIDE SEQUENCE</scope>
    <source>
        <strain evidence="2">CCMP1594</strain>
    </source>
</reference>
<organism evidence="2">
    <name type="scientific">Eutreptiella gymnastica</name>
    <dbReference type="NCBI Taxonomy" id="73025"/>
    <lineage>
        <taxon>Eukaryota</taxon>
        <taxon>Discoba</taxon>
        <taxon>Euglenozoa</taxon>
        <taxon>Euglenida</taxon>
        <taxon>Spirocuta</taxon>
        <taxon>Euglenophyceae</taxon>
        <taxon>Eutreptiales</taxon>
        <taxon>Eutreptiaceae</taxon>
        <taxon>Eutreptiella</taxon>
    </lineage>
</organism>
<feature type="compositionally biased region" description="Gly residues" evidence="1">
    <location>
        <begin position="1"/>
        <end position="10"/>
    </location>
</feature>
<accession>A0A7S4GQ29</accession>
<name>A0A7S4GQ29_9EUGL</name>
<evidence type="ECO:0000256" key="1">
    <source>
        <dbReference type="SAM" id="MobiDB-lite"/>
    </source>
</evidence>
<feature type="region of interest" description="Disordered" evidence="1">
    <location>
        <begin position="1"/>
        <end position="78"/>
    </location>
</feature>
<protein>
    <submittedName>
        <fullName evidence="2">Uncharacterized protein</fullName>
    </submittedName>
</protein>
<dbReference type="AlphaFoldDB" id="A0A7S4GQ29"/>
<evidence type="ECO:0000313" key="2">
    <source>
        <dbReference type="EMBL" id="CAE0843461.1"/>
    </source>
</evidence>
<dbReference type="EMBL" id="HBJA01152937">
    <property type="protein sequence ID" value="CAE0843461.1"/>
    <property type="molecule type" value="Transcribed_RNA"/>
</dbReference>
<gene>
    <name evidence="2" type="ORF">EGYM00163_LOCUS52340</name>
</gene>
<sequence>MECGGCGWGGSASVSAHPKPRGVRTRDSRNENNNPHPHKPLRHCGEQPPRQSPSVRVRTDLSSLPKLSVDTSTPSLGTFLPLWSGTRARRPDDLSRQSIAARHCAAGHSVL</sequence>
<proteinExistence type="predicted"/>